<name>A0A5C7T0D4_THASP</name>
<protein>
    <submittedName>
        <fullName evidence="1">Uncharacterized protein</fullName>
    </submittedName>
</protein>
<reference evidence="1 2" key="1">
    <citation type="submission" date="2018-09" db="EMBL/GenBank/DDBJ databases">
        <title>Metagenome Assembled Genomes from an Advanced Water Purification Facility.</title>
        <authorList>
            <person name="Stamps B.W."/>
            <person name="Spear J.R."/>
        </authorList>
    </citation>
    <scope>NUCLEOTIDE SEQUENCE [LARGE SCALE GENOMIC DNA]</scope>
    <source>
        <strain evidence="1">Bin_27_1</strain>
    </source>
</reference>
<dbReference type="Proteomes" id="UP000321192">
    <property type="component" value="Unassembled WGS sequence"/>
</dbReference>
<gene>
    <name evidence="1" type="ORF">E6Q80_04240</name>
</gene>
<dbReference type="EMBL" id="SSFD01000055">
    <property type="protein sequence ID" value="TXH89678.1"/>
    <property type="molecule type" value="Genomic_DNA"/>
</dbReference>
<organism evidence="1 2">
    <name type="scientific">Thauera aminoaromatica</name>
    <dbReference type="NCBI Taxonomy" id="164330"/>
    <lineage>
        <taxon>Bacteria</taxon>
        <taxon>Pseudomonadati</taxon>
        <taxon>Pseudomonadota</taxon>
        <taxon>Betaproteobacteria</taxon>
        <taxon>Rhodocyclales</taxon>
        <taxon>Zoogloeaceae</taxon>
        <taxon>Thauera</taxon>
    </lineage>
</organism>
<evidence type="ECO:0000313" key="2">
    <source>
        <dbReference type="Proteomes" id="UP000321192"/>
    </source>
</evidence>
<evidence type="ECO:0000313" key="1">
    <source>
        <dbReference type="EMBL" id="TXH89678.1"/>
    </source>
</evidence>
<proteinExistence type="predicted"/>
<dbReference type="AlphaFoldDB" id="A0A5C7T0D4"/>
<accession>A0A5C7T0D4</accession>
<sequence>MTNQPPMSGMAAEISQRDAVDIAARKVGARPEDLSVIYQDGETASFKIYNAPTEPCWWIVAPHADTQGALTLRSSRVVLVGRRTGVVHYDGSVNDEG</sequence>
<dbReference type="RefSeq" id="WP_276657141.1">
    <property type="nucleotide sequence ID" value="NZ_SSFD01000055.1"/>
</dbReference>
<comment type="caution">
    <text evidence="1">The sequence shown here is derived from an EMBL/GenBank/DDBJ whole genome shotgun (WGS) entry which is preliminary data.</text>
</comment>